<dbReference type="Pfam" id="PF14092">
    <property type="entry name" value="DUF4270"/>
    <property type="match status" value="1"/>
</dbReference>
<dbReference type="InterPro" id="IPR025366">
    <property type="entry name" value="DUF4270"/>
</dbReference>
<comment type="caution">
    <text evidence="1">The sequence shown here is derived from an EMBL/GenBank/DDBJ whole genome shotgun (WGS) entry which is preliminary data.</text>
</comment>
<dbReference type="RefSeq" id="WP_218544300.1">
    <property type="nucleotide sequence ID" value="NZ_JAGSPD010000001.1"/>
</dbReference>
<evidence type="ECO:0000313" key="1">
    <source>
        <dbReference type="EMBL" id="MBV7267749.1"/>
    </source>
</evidence>
<sequence length="438" mass="49345">MKLKVTKQVVKIILCLSVIIGCADSDEIPTLTVGEDFTNTNIRVISIDTLEVRLSTMKFDSIITSNSQRLLFGRYEDEDFGNVKASAYFELTSDNFFIDDEATLDSVGLVLNYDNYFFNDTTQTITINVHKLLDRIDSEDGNLYNTSEFDYEPTALASFSFIPEPSRDSLYVSLPFQFGQDIFQGIQNNEIDDVESLAQILKGITIQPSDLDNGSIVGFDIAESYVKLYYTVPDELEDDDEELELIINQFSANTYFNNIQSDVSNLPLQLIDDQENILPSTESSNFSYLQAGIGYVTRIEFPSIKKLNEIPGTGTILNATLEIKPNNSSYSDIKTISDFLDLYVINQNNDITFQIANSVGLVSASLVRENEEFGDIIYSVPVLEFVDNKFLEQPETEDALILLPPEFNSTVNSLKFNDAFNDDFKAKLFLTYAILNEE</sequence>
<name>A0A9X1F5Q8_9FLAO</name>
<dbReference type="Proteomes" id="UP001138894">
    <property type="component" value="Unassembled WGS sequence"/>
</dbReference>
<proteinExistence type="predicted"/>
<reference evidence="1" key="1">
    <citation type="submission" date="2021-04" db="EMBL/GenBank/DDBJ databases">
        <authorList>
            <person name="Pira H."/>
            <person name="Risdian C."/>
            <person name="Wink J."/>
        </authorList>
    </citation>
    <scope>NUCLEOTIDE SEQUENCE</scope>
    <source>
        <strain evidence="1">WHY3</strain>
    </source>
</reference>
<accession>A0A9X1F5Q8</accession>
<evidence type="ECO:0000313" key="2">
    <source>
        <dbReference type="Proteomes" id="UP001138894"/>
    </source>
</evidence>
<dbReference type="PROSITE" id="PS51257">
    <property type="entry name" value="PROKAR_LIPOPROTEIN"/>
    <property type="match status" value="1"/>
</dbReference>
<organism evidence="1 2">
    <name type="scientific">Winogradskyella luteola</name>
    <dbReference type="NCBI Taxonomy" id="2828330"/>
    <lineage>
        <taxon>Bacteria</taxon>
        <taxon>Pseudomonadati</taxon>
        <taxon>Bacteroidota</taxon>
        <taxon>Flavobacteriia</taxon>
        <taxon>Flavobacteriales</taxon>
        <taxon>Flavobacteriaceae</taxon>
        <taxon>Winogradskyella</taxon>
    </lineage>
</organism>
<gene>
    <name evidence="1" type="ORF">KCG49_00935</name>
</gene>
<protein>
    <submittedName>
        <fullName evidence="1">DUF4270 family protein</fullName>
    </submittedName>
</protein>
<dbReference type="EMBL" id="JAGSPD010000001">
    <property type="protein sequence ID" value="MBV7267749.1"/>
    <property type="molecule type" value="Genomic_DNA"/>
</dbReference>
<keyword evidence="2" id="KW-1185">Reference proteome</keyword>
<dbReference type="AlphaFoldDB" id="A0A9X1F5Q8"/>